<evidence type="ECO:0000313" key="2">
    <source>
        <dbReference type="Proteomes" id="UP001234297"/>
    </source>
</evidence>
<name>A0ACC2KIE0_PERAE</name>
<evidence type="ECO:0000313" key="1">
    <source>
        <dbReference type="EMBL" id="KAJ8620782.1"/>
    </source>
</evidence>
<proteinExistence type="predicted"/>
<dbReference type="Proteomes" id="UP001234297">
    <property type="component" value="Chromosome 9"/>
</dbReference>
<dbReference type="EMBL" id="CM056817">
    <property type="protein sequence ID" value="KAJ8620782.1"/>
    <property type="molecule type" value="Genomic_DNA"/>
</dbReference>
<reference evidence="1 2" key="1">
    <citation type="journal article" date="2022" name="Hortic Res">
        <title>A haplotype resolved chromosomal level avocado genome allows analysis of novel avocado genes.</title>
        <authorList>
            <person name="Nath O."/>
            <person name="Fletcher S.J."/>
            <person name="Hayward A."/>
            <person name="Shaw L.M."/>
            <person name="Masouleh A.K."/>
            <person name="Furtado A."/>
            <person name="Henry R.J."/>
            <person name="Mitter N."/>
        </authorList>
    </citation>
    <scope>NUCLEOTIDE SEQUENCE [LARGE SCALE GENOMIC DNA]</scope>
    <source>
        <strain evidence="2">cv. Hass</strain>
    </source>
</reference>
<gene>
    <name evidence="1" type="ORF">MRB53_029311</name>
</gene>
<comment type="caution">
    <text evidence="1">The sequence shown here is derived from an EMBL/GenBank/DDBJ whole genome shotgun (WGS) entry which is preliminary data.</text>
</comment>
<accession>A0ACC2KIE0</accession>
<organism evidence="1 2">
    <name type="scientific">Persea americana</name>
    <name type="common">Avocado</name>
    <dbReference type="NCBI Taxonomy" id="3435"/>
    <lineage>
        <taxon>Eukaryota</taxon>
        <taxon>Viridiplantae</taxon>
        <taxon>Streptophyta</taxon>
        <taxon>Embryophyta</taxon>
        <taxon>Tracheophyta</taxon>
        <taxon>Spermatophyta</taxon>
        <taxon>Magnoliopsida</taxon>
        <taxon>Magnoliidae</taxon>
        <taxon>Laurales</taxon>
        <taxon>Lauraceae</taxon>
        <taxon>Persea</taxon>
    </lineage>
</organism>
<protein>
    <submittedName>
        <fullName evidence="1">Uncharacterized protein</fullName>
    </submittedName>
</protein>
<keyword evidence="2" id="KW-1185">Reference proteome</keyword>
<sequence length="125" mass="13575">MRTRRNQGNRNEGTTSSSLSVALLPFSFGHKKSPKSNERSKAEIPASSSGCIAASLDGRIPTWVHHSSYTLHQLHVPVSPLIQQVLVGLQWTAAASTTIPLPVSPSKPAEHFTKNPLSLSWLLKL</sequence>